<dbReference type="Pfam" id="PF02771">
    <property type="entry name" value="Acyl-CoA_dh_N"/>
    <property type="match status" value="1"/>
</dbReference>
<proteinExistence type="inferred from homology"/>
<gene>
    <name evidence="10" type="ORF">SAMN05216223_103360</name>
</gene>
<dbReference type="GO" id="GO:0003995">
    <property type="term" value="F:acyl-CoA dehydrogenase activity"/>
    <property type="evidence" value="ECO:0007669"/>
    <property type="project" value="TreeGrafter"/>
</dbReference>
<dbReference type="InterPro" id="IPR037069">
    <property type="entry name" value="AcylCoA_DH/ox_N_sf"/>
</dbReference>
<dbReference type="FunFam" id="1.20.140.10:FF:000001">
    <property type="entry name" value="Acyl-CoA dehydrogenase"/>
    <property type="match status" value="1"/>
</dbReference>
<dbReference type="EMBL" id="FNVU01000003">
    <property type="protein sequence ID" value="SEG13731.1"/>
    <property type="molecule type" value="Genomic_DNA"/>
</dbReference>
<organism evidence="10 11">
    <name type="scientific">Actinacidiphila yanglinensis</name>
    <dbReference type="NCBI Taxonomy" id="310779"/>
    <lineage>
        <taxon>Bacteria</taxon>
        <taxon>Bacillati</taxon>
        <taxon>Actinomycetota</taxon>
        <taxon>Actinomycetes</taxon>
        <taxon>Kitasatosporales</taxon>
        <taxon>Streptomycetaceae</taxon>
        <taxon>Actinacidiphila</taxon>
    </lineage>
</organism>
<evidence type="ECO:0000259" key="8">
    <source>
        <dbReference type="Pfam" id="PF02770"/>
    </source>
</evidence>
<dbReference type="GO" id="GO:0050660">
    <property type="term" value="F:flavin adenine dinucleotide binding"/>
    <property type="evidence" value="ECO:0007669"/>
    <property type="project" value="InterPro"/>
</dbReference>
<dbReference type="RefSeq" id="WP_103885104.1">
    <property type="nucleotide sequence ID" value="NZ_FNVU01000003.1"/>
</dbReference>
<dbReference type="Gene3D" id="1.10.540.10">
    <property type="entry name" value="Acyl-CoA dehydrogenase/oxidase, N-terminal domain"/>
    <property type="match status" value="1"/>
</dbReference>
<dbReference type="InterPro" id="IPR009075">
    <property type="entry name" value="AcylCo_DH/oxidase_C"/>
</dbReference>
<evidence type="ECO:0000259" key="9">
    <source>
        <dbReference type="Pfam" id="PF02771"/>
    </source>
</evidence>
<dbReference type="Pfam" id="PF02770">
    <property type="entry name" value="Acyl-CoA_dh_M"/>
    <property type="match status" value="1"/>
</dbReference>
<evidence type="ECO:0000256" key="5">
    <source>
        <dbReference type="ARBA" id="ARBA00023002"/>
    </source>
</evidence>
<feature type="domain" description="Acyl-CoA dehydrogenase/oxidase N-terminal" evidence="9">
    <location>
        <begin position="12"/>
        <end position="123"/>
    </location>
</feature>
<dbReference type="InterPro" id="IPR006091">
    <property type="entry name" value="Acyl-CoA_Oxase/DH_mid-dom"/>
</dbReference>
<dbReference type="Pfam" id="PF00441">
    <property type="entry name" value="Acyl-CoA_dh_1"/>
    <property type="match status" value="1"/>
</dbReference>
<evidence type="ECO:0000256" key="6">
    <source>
        <dbReference type="RuleBase" id="RU362125"/>
    </source>
</evidence>
<sequence>MAHRLAQTDGLTDIQQEILATVRSFVDKEILPVATELEHRDEYPTEIVAGLKELGIFGLMIPEEYGGLGESLLTYALTVEEIARGWMSVSGIINTHFIVAYMIQQHGTQEQKDYFLPKMATGDVRGAFSMSEPGLGSDVSAIRTKAVREGDSYVINGQKMWLTNGGSANLVAVLCRTEEGQPEDAPAHRSMTTFLIEKEPGFGPNPKVSGLTVPGKIEKMGYKGVDTTELILEDVRIPADRVLGGGSGRGFYQMMDGVEVGRVNVAARGCGVARRAFELGISYAQQRHTFGKQIAQHQAIQFRLAEMATKVEAAHQLMVTAARKKDSGERNDLEAGMAKYLASEYCKEVVEDAFRIHGGYGFSKEYEIERLYREAPMLLIGEGTAEIQKMIIGRRLLEEYRVSG</sequence>
<keyword evidence="5 6" id="KW-0560">Oxidoreductase</keyword>
<name>A0A1H5XPQ1_9ACTN</name>
<dbReference type="SUPFAM" id="SSF56645">
    <property type="entry name" value="Acyl-CoA dehydrogenase NM domain-like"/>
    <property type="match status" value="1"/>
</dbReference>
<comment type="cofactor">
    <cofactor evidence="1 6">
        <name>FAD</name>
        <dbReference type="ChEBI" id="CHEBI:57692"/>
    </cofactor>
</comment>
<keyword evidence="11" id="KW-1185">Reference proteome</keyword>
<dbReference type="InterPro" id="IPR013786">
    <property type="entry name" value="AcylCoA_DH/ox_N"/>
</dbReference>
<accession>A0A1H5XPQ1</accession>
<comment type="similarity">
    <text evidence="2 6">Belongs to the acyl-CoA dehydrogenase family.</text>
</comment>
<dbReference type="PIRSF" id="PIRSF016578">
    <property type="entry name" value="HsaA"/>
    <property type="match status" value="1"/>
</dbReference>
<keyword evidence="3 6" id="KW-0285">Flavoprotein</keyword>
<dbReference type="Proteomes" id="UP000236754">
    <property type="component" value="Unassembled WGS sequence"/>
</dbReference>
<dbReference type="InterPro" id="IPR036250">
    <property type="entry name" value="AcylCo_DH-like_C"/>
</dbReference>
<protein>
    <submittedName>
        <fullName evidence="10">(2S)-methylsuccinyl-CoA dehydrogenase</fullName>
    </submittedName>
</protein>
<dbReference type="InterPro" id="IPR046373">
    <property type="entry name" value="Acyl-CoA_Oxase/DH_mid-dom_sf"/>
</dbReference>
<evidence type="ECO:0000256" key="3">
    <source>
        <dbReference type="ARBA" id="ARBA00022630"/>
    </source>
</evidence>
<feature type="domain" description="Acyl-CoA dehydrogenase/oxidase C-terminal" evidence="7">
    <location>
        <begin position="248"/>
        <end position="397"/>
    </location>
</feature>
<dbReference type="AlphaFoldDB" id="A0A1H5XPQ1"/>
<reference evidence="10 11" key="1">
    <citation type="submission" date="2016-10" db="EMBL/GenBank/DDBJ databases">
        <authorList>
            <person name="de Groot N.N."/>
        </authorList>
    </citation>
    <scope>NUCLEOTIDE SEQUENCE [LARGE SCALE GENOMIC DNA]</scope>
    <source>
        <strain evidence="10 11">CGMCC 4.2023</strain>
    </source>
</reference>
<evidence type="ECO:0000313" key="11">
    <source>
        <dbReference type="Proteomes" id="UP000236754"/>
    </source>
</evidence>
<dbReference type="PANTHER" id="PTHR43884">
    <property type="entry name" value="ACYL-COA DEHYDROGENASE"/>
    <property type="match status" value="1"/>
</dbReference>
<dbReference type="OrthoDB" id="8876745at2"/>
<dbReference type="FunFam" id="1.10.540.10:FF:000008">
    <property type="entry name" value="Acyl-CoA dehydrogenase"/>
    <property type="match status" value="1"/>
</dbReference>
<evidence type="ECO:0000313" key="10">
    <source>
        <dbReference type="EMBL" id="SEG13731.1"/>
    </source>
</evidence>
<dbReference type="SUPFAM" id="SSF47203">
    <property type="entry name" value="Acyl-CoA dehydrogenase C-terminal domain-like"/>
    <property type="match status" value="1"/>
</dbReference>
<evidence type="ECO:0000256" key="1">
    <source>
        <dbReference type="ARBA" id="ARBA00001974"/>
    </source>
</evidence>
<dbReference type="PANTHER" id="PTHR43884:SF12">
    <property type="entry name" value="ISOVALERYL-COA DEHYDROGENASE, MITOCHONDRIAL-RELATED"/>
    <property type="match status" value="1"/>
</dbReference>
<keyword evidence="4 6" id="KW-0274">FAD</keyword>
<dbReference type="Gene3D" id="2.40.110.10">
    <property type="entry name" value="Butyryl-CoA Dehydrogenase, subunit A, domain 2"/>
    <property type="match status" value="1"/>
</dbReference>
<dbReference type="Gene3D" id="1.20.140.10">
    <property type="entry name" value="Butyryl-CoA Dehydrogenase, subunit A, domain 3"/>
    <property type="match status" value="1"/>
</dbReference>
<evidence type="ECO:0000259" key="7">
    <source>
        <dbReference type="Pfam" id="PF00441"/>
    </source>
</evidence>
<evidence type="ECO:0000256" key="4">
    <source>
        <dbReference type="ARBA" id="ARBA00022827"/>
    </source>
</evidence>
<dbReference type="InterPro" id="IPR009100">
    <property type="entry name" value="AcylCoA_DH/oxidase_NM_dom_sf"/>
</dbReference>
<evidence type="ECO:0000256" key="2">
    <source>
        <dbReference type="ARBA" id="ARBA00009347"/>
    </source>
</evidence>
<feature type="domain" description="Acyl-CoA oxidase/dehydrogenase middle" evidence="8">
    <location>
        <begin position="127"/>
        <end position="235"/>
    </location>
</feature>